<dbReference type="Proteomes" id="UP000499080">
    <property type="component" value="Unassembled WGS sequence"/>
</dbReference>
<keyword evidence="2" id="KW-1185">Reference proteome</keyword>
<name>A0A4Y2P8P4_ARAVE</name>
<dbReference type="EMBL" id="BGPR01010849">
    <property type="protein sequence ID" value="GBN48308.1"/>
    <property type="molecule type" value="Genomic_DNA"/>
</dbReference>
<reference evidence="1 2" key="1">
    <citation type="journal article" date="2019" name="Sci. Rep.">
        <title>Orb-weaving spider Araneus ventricosus genome elucidates the spidroin gene catalogue.</title>
        <authorList>
            <person name="Kono N."/>
            <person name="Nakamura H."/>
            <person name="Ohtoshi R."/>
            <person name="Moran D.A.P."/>
            <person name="Shinohara A."/>
            <person name="Yoshida Y."/>
            <person name="Fujiwara M."/>
            <person name="Mori M."/>
            <person name="Tomita M."/>
            <person name="Arakawa K."/>
        </authorList>
    </citation>
    <scope>NUCLEOTIDE SEQUENCE [LARGE SCALE GENOMIC DNA]</scope>
</reference>
<protein>
    <recommendedName>
        <fullName evidence="3">DDE-1 domain-containing protein</fullName>
    </recommendedName>
</protein>
<accession>A0A4Y2P8P4</accession>
<organism evidence="1 2">
    <name type="scientific">Araneus ventricosus</name>
    <name type="common">Orbweaver spider</name>
    <name type="synonym">Epeira ventricosa</name>
    <dbReference type="NCBI Taxonomy" id="182803"/>
    <lineage>
        <taxon>Eukaryota</taxon>
        <taxon>Metazoa</taxon>
        <taxon>Ecdysozoa</taxon>
        <taxon>Arthropoda</taxon>
        <taxon>Chelicerata</taxon>
        <taxon>Arachnida</taxon>
        <taxon>Araneae</taxon>
        <taxon>Araneomorphae</taxon>
        <taxon>Entelegynae</taxon>
        <taxon>Araneoidea</taxon>
        <taxon>Araneidae</taxon>
        <taxon>Araneus</taxon>
    </lineage>
</organism>
<evidence type="ECO:0008006" key="3">
    <source>
        <dbReference type="Google" id="ProtNLM"/>
    </source>
</evidence>
<comment type="caution">
    <text evidence="1">The sequence shown here is derived from an EMBL/GenBank/DDBJ whole genome shotgun (WGS) entry which is preliminary data.</text>
</comment>
<gene>
    <name evidence="1" type="ORF">AVEN_168893_1</name>
</gene>
<proteinExistence type="predicted"/>
<evidence type="ECO:0000313" key="1">
    <source>
        <dbReference type="EMBL" id="GBN48308.1"/>
    </source>
</evidence>
<dbReference type="AlphaFoldDB" id="A0A4Y2P8P4"/>
<dbReference type="OrthoDB" id="2429137at2759"/>
<sequence length="123" mass="13684">MRQSWDQVSKNTIEKCFQKAGFPGTQEESDENDEEVIFPFDPSEELVWKEVASGIDFNDYVTCDDGLSICASEVNEIADLSEPMNSDSDAEIDNETPIKTATFSDALQWFGNCENIPNVAGCK</sequence>
<evidence type="ECO:0000313" key="2">
    <source>
        <dbReference type="Proteomes" id="UP000499080"/>
    </source>
</evidence>